<protein>
    <submittedName>
        <fullName evidence="3">Putative regulatory protein, FmdB family</fullName>
    </submittedName>
</protein>
<accession>A7NJE4</accession>
<organism evidence="3 4">
    <name type="scientific">Roseiflexus castenholzii (strain DSM 13941 / HLO8)</name>
    <dbReference type="NCBI Taxonomy" id="383372"/>
    <lineage>
        <taxon>Bacteria</taxon>
        <taxon>Bacillati</taxon>
        <taxon>Chloroflexota</taxon>
        <taxon>Chloroflexia</taxon>
        <taxon>Chloroflexales</taxon>
        <taxon>Roseiflexineae</taxon>
        <taxon>Roseiflexaceae</taxon>
        <taxon>Roseiflexus</taxon>
    </lineage>
</organism>
<dbReference type="STRING" id="383372.Rcas_1521"/>
<keyword evidence="4" id="KW-1185">Reference proteome</keyword>
<dbReference type="OrthoDB" id="9806664at2"/>
<evidence type="ECO:0000259" key="2">
    <source>
        <dbReference type="SMART" id="SM00834"/>
    </source>
</evidence>
<dbReference type="PANTHER" id="PTHR34404">
    <property type="entry name" value="REGULATORY PROTEIN, FMDB FAMILY"/>
    <property type="match status" value="1"/>
</dbReference>
<dbReference type="eggNOG" id="COG2331">
    <property type="taxonomic scope" value="Bacteria"/>
</dbReference>
<sequence length="141" mass="15652">MPIYEYLCPQCNGRFQKLVYGFRDPEGLACPRCGTTDVRRAISRVAVLKSEESRIEALADPSMLAGLDENDPRSIARWAKKLGKELGEEAGDDWDEMVDEMLEEELQRKDKGEDDGSDAEGEETAPASKKGVSQPDDLGWA</sequence>
<dbReference type="EMBL" id="CP000804">
    <property type="protein sequence ID" value="ABU57614.1"/>
    <property type="molecule type" value="Genomic_DNA"/>
</dbReference>
<dbReference type="PANTHER" id="PTHR34404:SF3">
    <property type="entry name" value="REGULATORY PROTEIN, FMDB FAMILY"/>
    <property type="match status" value="1"/>
</dbReference>
<dbReference type="Pfam" id="PF09723">
    <property type="entry name" value="Zn_ribbon_8"/>
    <property type="match status" value="1"/>
</dbReference>
<feature type="domain" description="Putative regulatory protein FmdB zinc ribbon" evidence="2">
    <location>
        <begin position="1"/>
        <end position="43"/>
    </location>
</feature>
<dbReference type="AlphaFoldDB" id="A7NJE4"/>
<evidence type="ECO:0000256" key="1">
    <source>
        <dbReference type="SAM" id="MobiDB-lite"/>
    </source>
</evidence>
<name>A7NJE4_ROSCS</name>
<dbReference type="Proteomes" id="UP000000263">
    <property type="component" value="Chromosome"/>
</dbReference>
<gene>
    <name evidence="3" type="ordered locus">Rcas_1521</name>
</gene>
<proteinExistence type="predicted"/>
<feature type="region of interest" description="Disordered" evidence="1">
    <location>
        <begin position="102"/>
        <end position="141"/>
    </location>
</feature>
<evidence type="ECO:0000313" key="4">
    <source>
        <dbReference type="Proteomes" id="UP000000263"/>
    </source>
</evidence>
<feature type="compositionally biased region" description="Basic and acidic residues" evidence="1">
    <location>
        <begin position="105"/>
        <end position="114"/>
    </location>
</feature>
<evidence type="ECO:0000313" key="3">
    <source>
        <dbReference type="EMBL" id="ABU57614.1"/>
    </source>
</evidence>
<dbReference type="SMART" id="SM00834">
    <property type="entry name" value="CxxC_CXXC_SSSS"/>
    <property type="match status" value="1"/>
</dbReference>
<dbReference type="RefSeq" id="WP_012120042.1">
    <property type="nucleotide sequence ID" value="NC_009767.1"/>
</dbReference>
<dbReference type="KEGG" id="rca:Rcas_1521"/>
<dbReference type="NCBIfam" id="TIGR02605">
    <property type="entry name" value="CxxC_CxxC_SSSS"/>
    <property type="match status" value="1"/>
</dbReference>
<reference evidence="3 4" key="1">
    <citation type="submission" date="2007-08" db="EMBL/GenBank/DDBJ databases">
        <title>Complete sequence of Roseiflexus castenholzii DSM 13941.</title>
        <authorList>
            <consortium name="US DOE Joint Genome Institute"/>
            <person name="Copeland A."/>
            <person name="Lucas S."/>
            <person name="Lapidus A."/>
            <person name="Barry K."/>
            <person name="Glavina del Rio T."/>
            <person name="Dalin E."/>
            <person name="Tice H."/>
            <person name="Pitluck S."/>
            <person name="Thompson L.S."/>
            <person name="Brettin T."/>
            <person name="Bruce D."/>
            <person name="Detter J.C."/>
            <person name="Han C."/>
            <person name="Tapia R."/>
            <person name="Schmutz J."/>
            <person name="Larimer F."/>
            <person name="Land M."/>
            <person name="Hauser L."/>
            <person name="Kyrpides N."/>
            <person name="Mikhailova N."/>
            <person name="Bryant D.A."/>
            <person name="Hanada S."/>
            <person name="Tsukatani Y."/>
            <person name="Richardson P."/>
        </authorList>
    </citation>
    <scope>NUCLEOTIDE SEQUENCE [LARGE SCALE GENOMIC DNA]</scope>
    <source>
        <strain evidence="4">DSM 13941 / HLO8</strain>
    </source>
</reference>
<dbReference type="HOGENOM" id="CLU_113286_0_0_0"/>
<dbReference type="InterPro" id="IPR013429">
    <property type="entry name" value="Regulatory_FmdB_Zinc_ribbon"/>
</dbReference>